<organism evidence="1 2">
    <name type="scientific">Dovyalis caffra</name>
    <dbReference type="NCBI Taxonomy" id="77055"/>
    <lineage>
        <taxon>Eukaryota</taxon>
        <taxon>Viridiplantae</taxon>
        <taxon>Streptophyta</taxon>
        <taxon>Embryophyta</taxon>
        <taxon>Tracheophyta</taxon>
        <taxon>Spermatophyta</taxon>
        <taxon>Magnoliopsida</taxon>
        <taxon>eudicotyledons</taxon>
        <taxon>Gunneridae</taxon>
        <taxon>Pentapetalae</taxon>
        <taxon>rosids</taxon>
        <taxon>fabids</taxon>
        <taxon>Malpighiales</taxon>
        <taxon>Salicaceae</taxon>
        <taxon>Flacourtieae</taxon>
        <taxon>Dovyalis</taxon>
    </lineage>
</organism>
<sequence length="71" mass="8092">MAQIKGFEWAVKSSIPIHEPHIIYKMPQPNNFLYSSRECNELNFDGGKCYACLFLSTPRDGTIAKQEDIAQ</sequence>
<name>A0AAV1RIC8_9ROSI</name>
<evidence type="ECO:0000313" key="1">
    <source>
        <dbReference type="EMBL" id="CAK7335357.1"/>
    </source>
</evidence>
<dbReference type="AlphaFoldDB" id="A0AAV1RIC8"/>
<reference evidence="1 2" key="1">
    <citation type="submission" date="2024-01" db="EMBL/GenBank/DDBJ databases">
        <authorList>
            <person name="Waweru B."/>
        </authorList>
    </citation>
    <scope>NUCLEOTIDE SEQUENCE [LARGE SCALE GENOMIC DNA]</scope>
</reference>
<gene>
    <name evidence="1" type="ORF">DCAF_LOCUS10349</name>
</gene>
<keyword evidence="2" id="KW-1185">Reference proteome</keyword>
<dbReference type="EMBL" id="CAWUPB010000957">
    <property type="protein sequence ID" value="CAK7335357.1"/>
    <property type="molecule type" value="Genomic_DNA"/>
</dbReference>
<dbReference type="Proteomes" id="UP001314170">
    <property type="component" value="Unassembled WGS sequence"/>
</dbReference>
<accession>A0AAV1RIC8</accession>
<comment type="caution">
    <text evidence="1">The sequence shown here is derived from an EMBL/GenBank/DDBJ whole genome shotgun (WGS) entry which is preliminary data.</text>
</comment>
<protein>
    <submittedName>
        <fullName evidence="1">Uncharacterized protein</fullName>
    </submittedName>
</protein>
<feature type="non-terminal residue" evidence="1">
    <location>
        <position position="71"/>
    </location>
</feature>
<evidence type="ECO:0000313" key="2">
    <source>
        <dbReference type="Proteomes" id="UP001314170"/>
    </source>
</evidence>
<proteinExistence type="predicted"/>